<comment type="cofactor">
    <cofactor evidence="1">
        <name>Cu(2+)</name>
        <dbReference type="ChEBI" id="CHEBI:29036"/>
    </cofactor>
</comment>
<keyword evidence="8" id="KW-0186">Copper</keyword>
<dbReference type="PROSITE" id="PS51164">
    <property type="entry name" value="CBM1_2"/>
    <property type="match status" value="1"/>
</dbReference>
<dbReference type="Proteomes" id="UP001303889">
    <property type="component" value="Unassembled WGS sequence"/>
</dbReference>
<keyword evidence="13" id="KW-0624">Polysaccharide degradation</keyword>
<dbReference type="InterPro" id="IPR035971">
    <property type="entry name" value="CBD_sf"/>
</dbReference>
<gene>
    <name evidence="20" type="ORF">C8A05DRAFT_31327</name>
</gene>
<comment type="catalytic activity">
    <reaction evidence="15">
        <text>[(1-&gt;4)-beta-D-glucosyl]n+m + reduced acceptor + O2 = 4-dehydro-beta-D-glucosyl-[(1-&gt;4)-beta-D-glucosyl]n-1 + [(1-&gt;4)-beta-D-glucosyl]m + acceptor + H2O.</text>
        <dbReference type="EC" id="1.14.99.56"/>
    </reaction>
</comment>
<evidence type="ECO:0000256" key="13">
    <source>
        <dbReference type="ARBA" id="ARBA00023326"/>
    </source>
</evidence>
<dbReference type="InterPro" id="IPR005103">
    <property type="entry name" value="AA9_LPMO"/>
</dbReference>
<name>A0AAN6MR12_9PEZI</name>
<dbReference type="Pfam" id="PF03443">
    <property type="entry name" value="AA9"/>
    <property type="match status" value="1"/>
</dbReference>
<keyword evidence="10" id="KW-1015">Disulfide bond</keyword>
<evidence type="ECO:0000256" key="5">
    <source>
        <dbReference type="ARBA" id="ARBA00022729"/>
    </source>
</evidence>
<dbReference type="InterPro" id="IPR049892">
    <property type="entry name" value="AA9"/>
</dbReference>
<keyword evidence="7" id="KW-0560">Oxidoreductase</keyword>
<keyword evidence="6" id="KW-0136">Cellulose degradation</keyword>
<dbReference type="PANTHER" id="PTHR33353">
    <property type="entry name" value="PUTATIVE (AFU_ORTHOLOGUE AFUA_1G12560)-RELATED"/>
    <property type="match status" value="1"/>
</dbReference>
<evidence type="ECO:0000256" key="9">
    <source>
        <dbReference type="ARBA" id="ARBA00023033"/>
    </source>
</evidence>
<reference evidence="20" key="2">
    <citation type="submission" date="2023-05" db="EMBL/GenBank/DDBJ databases">
        <authorList>
            <consortium name="Lawrence Berkeley National Laboratory"/>
            <person name="Steindorff A."/>
            <person name="Hensen N."/>
            <person name="Bonometti L."/>
            <person name="Westerberg I."/>
            <person name="Brannstrom I.O."/>
            <person name="Guillou S."/>
            <person name="Cros-Aarteil S."/>
            <person name="Calhoun S."/>
            <person name="Haridas S."/>
            <person name="Kuo A."/>
            <person name="Mondo S."/>
            <person name="Pangilinan J."/>
            <person name="Riley R."/>
            <person name="Labutti K."/>
            <person name="Andreopoulos B."/>
            <person name="Lipzen A."/>
            <person name="Chen C."/>
            <person name="Yanf M."/>
            <person name="Daum C."/>
            <person name="Ng V."/>
            <person name="Clum A."/>
            <person name="Ohm R."/>
            <person name="Martin F."/>
            <person name="Silar P."/>
            <person name="Natvig D."/>
            <person name="Lalanne C."/>
            <person name="Gautier V."/>
            <person name="Ament-Velasquez S.L."/>
            <person name="Kruys A."/>
            <person name="Hutchinson M.I."/>
            <person name="Powell A.J."/>
            <person name="Barry K."/>
            <person name="Miller A.N."/>
            <person name="Grigoriev I.V."/>
            <person name="Debuchy R."/>
            <person name="Gladieux P."/>
            <person name="Thoren M.H."/>
            <person name="Johannesson H."/>
        </authorList>
    </citation>
    <scope>NUCLEOTIDE SEQUENCE</scope>
    <source>
        <strain evidence="20">CBS 103.79</strain>
    </source>
</reference>
<keyword evidence="21" id="KW-1185">Reference proteome</keyword>
<dbReference type="SUPFAM" id="SSF57180">
    <property type="entry name" value="Cellulose-binding domain"/>
    <property type="match status" value="1"/>
</dbReference>
<dbReference type="EMBL" id="MU855380">
    <property type="protein sequence ID" value="KAK3904856.1"/>
    <property type="molecule type" value="Genomic_DNA"/>
</dbReference>
<dbReference type="GO" id="GO:0004497">
    <property type="term" value="F:monooxygenase activity"/>
    <property type="evidence" value="ECO:0007669"/>
    <property type="project" value="UniProtKB-KW"/>
</dbReference>
<evidence type="ECO:0000256" key="18">
    <source>
        <dbReference type="SAM" id="SignalP"/>
    </source>
</evidence>
<comment type="subcellular location">
    <subcellularLocation>
        <location evidence="2">Secreted</location>
    </subcellularLocation>
</comment>
<evidence type="ECO:0000256" key="2">
    <source>
        <dbReference type="ARBA" id="ARBA00004613"/>
    </source>
</evidence>
<evidence type="ECO:0000256" key="15">
    <source>
        <dbReference type="ARBA" id="ARBA00045077"/>
    </source>
</evidence>
<keyword evidence="4" id="KW-0479">Metal-binding</keyword>
<evidence type="ECO:0000256" key="8">
    <source>
        <dbReference type="ARBA" id="ARBA00023008"/>
    </source>
</evidence>
<evidence type="ECO:0000256" key="14">
    <source>
        <dbReference type="ARBA" id="ARBA00044502"/>
    </source>
</evidence>
<feature type="domain" description="CBM1" evidence="19">
    <location>
        <begin position="289"/>
        <end position="325"/>
    </location>
</feature>
<dbReference type="GO" id="GO:0016787">
    <property type="term" value="F:hydrolase activity"/>
    <property type="evidence" value="ECO:0007669"/>
    <property type="project" value="UniProtKB-KW"/>
</dbReference>
<evidence type="ECO:0000256" key="1">
    <source>
        <dbReference type="ARBA" id="ARBA00001973"/>
    </source>
</evidence>
<dbReference type="SMART" id="SM00236">
    <property type="entry name" value="fCBD"/>
    <property type="match status" value="1"/>
</dbReference>
<protein>
    <recommendedName>
        <fullName evidence="16">lytic cellulose monooxygenase (C4-dehydrogenating)</fullName>
        <ecNumber evidence="16">1.14.99.56</ecNumber>
    </recommendedName>
</protein>
<reference evidence="20" key="1">
    <citation type="journal article" date="2023" name="Mol. Phylogenet. Evol.">
        <title>Genome-scale phylogeny and comparative genomics of the fungal order Sordariales.</title>
        <authorList>
            <person name="Hensen N."/>
            <person name="Bonometti L."/>
            <person name="Westerberg I."/>
            <person name="Brannstrom I.O."/>
            <person name="Guillou S."/>
            <person name="Cros-Aarteil S."/>
            <person name="Calhoun S."/>
            <person name="Haridas S."/>
            <person name="Kuo A."/>
            <person name="Mondo S."/>
            <person name="Pangilinan J."/>
            <person name="Riley R."/>
            <person name="LaButti K."/>
            <person name="Andreopoulos B."/>
            <person name="Lipzen A."/>
            <person name="Chen C."/>
            <person name="Yan M."/>
            <person name="Daum C."/>
            <person name="Ng V."/>
            <person name="Clum A."/>
            <person name="Steindorff A."/>
            <person name="Ohm R.A."/>
            <person name="Martin F."/>
            <person name="Silar P."/>
            <person name="Natvig D.O."/>
            <person name="Lalanne C."/>
            <person name="Gautier V."/>
            <person name="Ament-Velasquez S.L."/>
            <person name="Kruys A."/>
            <person name="Hutchinson M.I."/>
            <person name="Powell A.J."/>
            <person name="Barry K."/>
            <person name="Miller A.N."/>
            <person name="Grigoriev I.V."/>
            <person name="Debuchy R."/>
            <person name="Gladieux P."/>
            <person name="Hiltunen Thoren M."/>
            <person name="Johannesson H."/>
        </authorList>
    </citation>
    <scope>NUCLEOTIDE SEQUENCE</scope>
    <source>
        <strain evidence="20">CBS 103.79</strain>
    </source>
</reference>
<evidence type="ECO:0000256" key="17">
    <source>
        <dbReference type="SAM" id="MobiDB-lite"/>
    </source>
</evidence>
<keyword evidence="9" id="KW-0503">Monooxygenase</keyword>
<evidence type="ECO:0000256" key="6">
    <source>
        <dbReference type="ARBA" id="ARBA00023001"/>
    </source>
</evidence>
<feature type="region of interest" description="Disordered" evidence="17">
    <location>
        <begin position="246"/>
        <end position="285"/>
    </location>
</feature>
<dbReference type="GO" id="GO:0046872">
    <property type="term" value="F:metal ion binding"/>
    <property type="evidence" value="ECO:0007669"/>
    <property type="project" value="UniProtKB-KW"/>
</dbReference>
<dbReference type="GO" id="GO:0030248">
    <property type="term" value="F:cellulose binding"/>
    <property type="evidence" value="ECO:0007669"/>
    <property type="project" value="InterPro"/>
</dbReference>
<dbReference type="GO" id="GO:0030245">
    <property type="term" value="P:cellulose catabolic process"/>
    <property type="evidence" value="ECO:0007669"/>
    <property type="project" value="UniProtKB-KW"/>
</dbReference>
<evidence type="ECO:0000313" key="21">
    <source>
        <dbReference type="Proteomes" id="UP001303889"/>
    </source>
</evidence>
<evidence type="ECO:0000256" key="10">
    <source>
        <dbReference type="ARBA" id="ARBA00023157"/>
    </source>
</evidence>
<evidence type="ECO:0000256" key="7">
    <source>
        <dbReference type="ARBA" id="ARBA00023002"/>
    </source>
</evidence>
<keyword evidence="5 18" id="KW-0732">Signal</keyword>
<evidence type="ECO:0000256" key="3">
    <source>
        <dbReference type="ARBA" id="ARBA00022525"/>
    </source>
</evidence>
<dbReference type="CDD" id="cd21175">
    <property type="entry name" value="LPMO_AA9"/>
    <property type="match status" value="1"/>
</dbReference>
<feature type="chain" id="PRO_5042858692" description="lytic cellulose monooxygenase (C4-dehydrogenating)" evidence="18">
    <location>
        <begin position="16"/>
        <end position="325"/>
    </location>
</feature>
<evidence type="ECO:0000256" key="4">
    <source>
        <dbReference type="ARBA" id="ARBA00022723"/>
    </source>
</evidence>
<comment type="similarity">
    <text evidence="14">Belongs to the polysaccharide monooxygenase AA9 family.</text>
</comment>
<dbReference type="Gene3D" id="2.70.50.70">
    <property type="match status" value="1"/>
</dbReference>
<keyword evidence="3" id="KW-0964">Secreted</keyword>
<keyword evidence="20" id="KW-0378">Hydrolase</keyword>
<feature type="signal peptide" evidence="18">
    <location>
        <begin position="1"/>
        <end position="15"/>
    </location>
</feature>
<evidence type="ECO:0000259" key="19">
    <source>
        <dbReference type="PROSITE" id="PS51164"/>
    </source>
</evidence>
<dbReference type="AlphaFoldDB" id="A0AAN6MR12"/>
<organism evidence="20 21">
    <name type="scientific">Staphylotrichum tortipilum</name>
    <dbReference type="NCBI Taxonomy" id="2831512"/>
    <lineage>
        <taxon>Eukaryota</taxon>
        <taxon>Fungi</taxon>
        <taxon>Dikarya</taxon>
        <taxon>Ascomycota</taxon>
        <taxon>Pezizomycotina</taxon>
        <taxon>Sordariomycetes</taxon>
        <taxon>Sordariomycetidae</taxon>
        <taxon>Sordariales</taxon>
        <taxon>Chaetomiaceae</taxon>
        <taxon>Staphylotrichum</taxon>
    </lineage>
</organism>
<dbReference type="PROSITE" id="PS00562">
    <property type="entry name" value="CBM1_1"/>
    <property type="match status" value="1"/>
</dbReference>
<dbReference type="EC" id="1.14.99.56" evidence="16"/>
<evidence type="ECO:0000256" key="11">
    <source>
        <dbReference type="ARBA" id="ARBA00023180"/>
    </source>
</evidence>
<keyword evidence="11" id="KW-0325">Glycoprotein</keyword>
<evidence type="ECO:0000256" key="12">
    <source>
        <dbReference type="ARBA" id="ARBA00023277"/>
    </source>
</evidence>
<proteinExistence type="inferred from homology"/>
<evidence type="ECO:0000313" key="20">
    <source>
        <dbReference type="EMBL" id="KAK3904856.1"/>
    </source>
</evidence>
<dbReference type="GO" id="GO:0005576">
    <property type="term" value="C:extracellular region"/>
    <property type="evidence" value="ECO:0007669"/>
    <property type="project" value="UniProtKB-SubCell"/>
</dbReference>
<dbReference type="Pfam" id="PF00734">
    <property type="entry name" value="CBM_1"/>
    <property type="match status" value="1"/>
</dbReference>
<keyword evidence="12" id="KW-0119">Carbohydrate metabolism</keyword>
<accession>A0AAN6MR12</accession>
<dbReference type="InterPro" id="IPR000254">
    <property type="entry name" value="CBD"/>
</dbReference>
<sequence length="325" mass="32857">MKVLAPLMLAGAASAHTIFASVEVGGVNQGIGQGVRIPSYNGPIDDVTSDSMACNGAPNPTTPTSKVITVNAGDTVTAVWKYMLSTTGTAPNDIMDSTHLGPTIAYLKKVNDAASDSGIGGGWFKIQEDGFNNGVWGTSKVINGQGKHAIKIPDCIAPGQYLLRAEMIALHGAGNYPGAQFYMECAQLNIVGGSGTKTPSTVSFPGAYSGTDPGVKISIYYPPVTNYIIPGPPVFSCSGSNNGGSSSSSSAAPSSTTVKPSSTSSTSVKPSSTSSAPVSTSSAPSGGCTPVAQWGQCGGIGFTGCTTCASGSTCTKNNDYYSQCI</sequence>
<dbReference type="PANTHER" id="PTHR33353:SF18">
    <property type="entry name" value="ENDOGLUCANASE II"/>
    <property type="match status" value="1"/>
</dbReference>
<comment type="caution">
    <text evidence="20">The sequence shown here is derived from an EMBL/GenBank/DDBJ whole genome shotgun (WGS) entry which is preliminary data.</text>
</comment>
<evidence type="ECO:0000256" key="16">
    <source>
        <dbReference type="ARBA" id="ARBA00047174"/>
    </source>
</evidence>